<feature type="chain" id="PRO_5005377259" evidence="1">
    <location>
        <begin position="17"/>
        <end position="49"/>
    </location>
</feature>
<protein>
    <submittedName>
        <fullName evidence="2">TTR protein</fullName>
    </submittedName>
</protein>
<gene>
    <name evidence="2" type="primary">TTR</name>
</gene>
<organism evidence="2">
    <name type="scientific">Homo sapiens</name>
    <name type="common">Human</name>
    <dbReference type="NCBI Taxonomy" id="9606"/>
    <lineage>
        <taxon>Eukaryota</taxon>
        <taxon>Metazoa</taxon>
        <taxon>Chordata</taxon>
        <taxon>Craniata</taxon>
        <taxon>Vertebrata</taxon>
        <taxon>Euteleostomi</taxon>
        <taxon>Mammalia</taxon>
        <taxon>Eutheria</taxon>
        <taxon>Euarchontoglires</taxon>
        <taxon>Primates</taxon>
        <taxon>Haplorrhini</taxon>
        <taxon>Catarrhini</taxon>
        <taxon>Hominidae</taxon>
        <taxon>Homo</taxon>
    </lineage>
</organism>
<proteinExistence type="predicted"/>
<keyword evidence="1" id="KW-0732">Signal</keyword>
<dbReference type="ChiTaRS" id="TTR">
    <property type="organism name" value="human"/>
</dbReference>
<feature type="signal peptide" evidence="1">
    <location>
        <begin position="1"/>
        <end position="16"/>
    </location>
</feature>
<sequence length="49" mass="5671">MLLLRISLLVIHKNILFFFMLENAKNRRVGESLGLETGDLPSYYGSIRM</sequence>
<name>V9GZJ0_HUMAN</name>
<dbReference type="EMBL" id="AH002923">
    <property type="protein sequence ID" value="AAA60016.1"/>
    <property type="molecule type" value="Genomic_DNA"/>
</dbReference>
<dbReference type="OrthoDB" id="10265230at2759"/>
<evidence type="ECO:0000256" key="1">
    <source>
        <dbReference type="SAM" id="SignalP"/>
    </source>
</evidence>
<accession>V9GZJ0</accession>
<dbReference type="AlphaFoldDB" id="V9GZJ0"/>
<evidence type="ECO:0000313" key="2">
    <source>
        <dbReference type="EMBL" id="AAA60016.1"/>
    </source>
</evidence>
<reference evidence="2" key="1">
    <citation type="journal article" date="1986" name="Mol. Biol. Med.">
        <title>Structure and expression of the mutant prealbumin gene associated with familial amyloidotic polyneuropathy.</title>
        <authorList>
            <person name="Maeda S."/>
            <person name="Mita S."/>
            <person name="Araki S."/>
            <person name="Shimada K."/>
        </authorList>
    </citation>
    <scope>NUCLEOTIDE SEQUENCE</scope>
    <source>
        <tissue evidence="2">Liver</tissue>
    </source>
</reference>